<feature type="signal peptide" evidence="1">
    <location>
        <begin position="1"/>
        <end position="21"/>
    </location>
</feature>
<sequence>MMQIRLLTSCVLLILAGLAHGGEVSCGDLQADAAESATRIDGCMAERAVIGSGRLQFHSAPDRVCTMPGVFVIPGDHLIAYSEFGGFTEVMYLNPKTGNDAMGWVESSRLKETGHGIANCEGE</sequence>
<evidence type="ECO:0000256" key="1">
    <source>
        <dbReference type="SAM" id="SignalP"/>
    </source>
</evidence>
<keyword evidence="1" id="KW-0732">Signal</keyword>
<evidence type="ECO:0000313" key="2">
    <source>
        <dbReference type="EMBL" id="AVP97450.1"/>
    </source>
</evidence>
<gene>
    <name evidence="2" type="ORF">C7S18_09680</name>
</gene>
<reference evidence="2 3" key="1">
    <citation type="submission" date="2018-03" db="EMBL/GenBank/DDBJ databases">
        <title>Ahniella affigens gen. nov., sp. nov., a gammaproteobacterium isolated from sandy soil near a stream.</title>
        <authorList>
            <person name="Ko Y."/>
            <person name="Kim J.-H."/>
        </authorList>
    </citation>
    <scope>NUCLEOTIDE SEQUENCE [LARGE SCALE GENOMIC DNA]</scope>
    <source>
        <strain evidence="2 3">D13</strain>
    </source>
</reference>
<protein>
    <recommendedName>
        <fullName evidence="4">SH3 domain-containing protein</fullName>
    </recommendedName>
</protein>
<dbReference type="OrthoDB" id="8234880at2"/>
<proteinExistence type="predicted"/>
<name>A0A2P1PRH2_9GAMM</name>
<keyword evidence="3" id="KW-1185">Reference proteome</keyword>
<reference evidence="2 3" key="2">
    <citation type="submission" date="2018-03" db="EMBL/GenBank/DDBJ databases">
        <authorList>
            <person name="Keele B.F."/>
        </authorList>
    </citation>
    <scope>NUCLEOTIDE SEQUENCE [LARGE SCALE GENOMIC DNA]</scope>
    <source>
        <strain evidence="2 3">D13</strain>
    </source>
</reference>
<dbReference type="EMBL" id="CP027860">
    <property type="protein sequence ID" value="AVP97450.1"/>
    <property type="molecule type" value="Genomic_DNA"/>
</dbReference>
<feature type="chain" id="PRO_5015134848" description="SH3 domain-containing protein" evidence="1">
    <location>
        <begin position="22"/>
        <end position="123"/>
    </location>
</feature>
<dbReference type="AlphaFoldDB" id="A0A2P1PRH2"/>
<dbReference type="KEGG" id="xba:C7S18_09680"/>
<accession>A0A2P1PRH2</accession>
<organism evidence="2 3">
    <name type="scientific">Ahniella affigens</name>
    <dbReference type="NCBI Taxonomy" id="2021234"/>
    <lineage>
        <taxon>Bacteria</taxon>
        <taxon>Pseudomonadati</taxon>
        <taxon>Pseudomonadota</taxon>
        <taxon>Gammaproteobacteria</taxon>
        <taxon>Lysobacterales</taxon>
        <taxon>Rhodanobacteraceae</taxon>
        <taxon>Ahniella</taxon>
    </lineage>
</organism>
<evidence type="ECO:0000313" key="3">
    <source>
        <dbReference type="Proteomes" id="UP000241074"/>
    </source>
</evidence>
<dbReference type="Proteomes" id="UP000241074">
    <property type="component" value="Chromosome"/>
</dbReference>
<evidence type="ECO:0008006" key="4">
    <source>
        <dbReference type="Google" id="ProtNLM"/>
    </source>
</evidence>
<dbReference type="RefSeq" id="WP_106891374.1">
    <property type="nucleotide sequence ID" value="NZ_CP027860.1"/>
</dbReference>